<dbReference type="PRINTS" id="PR00326">
    <property type="entry name" value="GTP1OBG"/>
</dbReference>
<accession>A0AAU7VKD0</accession>
<dbReference type="GO" id="GO:0030488">
    <property type="term" value="P:tRNA methylation"/>
    <property type="evidence" value="ECO:0007669"/>
    <property type="project" value="TreeGrafter"/>
</dbReference>
<reference evidence="6" key="2">
    <citation type="submission" date="2024-06" db="EMBL/GenBank/DDBJ databases">
        <authorList>
            <person name="Petrova K.O."/>
            <person name="Toshchakov S.V."/>
            <person name="Boltjanskaja Y.V."/>
            <person name="Kevbrin V."/>
        </authorList>
    </citation>
    <scope>NUCLEOTIDE SEQUENCE</scope>
    <source>
        <strain evidence="6">Z-910T</strain>
    </source>
</reference>
<feature type="domain" description="G" evidence="3">
    <location>
        <begin position="11"/>
        <end position="126"/>
    </location>
</feature>
<dbReference type="SUPFAM" id="SSF52540">
    <property type="entry name" value="P-loop containing nucleoside triphosphate hydrolases"/>
    <property type="match status" value="1"/>
</dbReference>
<feature type="domain" description="Hydrogen maturase F tetramerization" evidence="5">
    <location>
        <begin position="277"/>
        <end position="392"/>
    </location>
</feature>
<dbReference type="Gene3D" id="3.40.50.300">
    <property type="entry name" value="P-loop containing nucleotide triphosphate hydrolases"/>
    <property type="match status" value="1"/>
</dbReference>
<dbReference type="EMBL" id="CP158367">
    <property type="protein sequence ID" value="XBX74561.1"/>
    <property type="molecule type" value="Genomic_DNA"/>
</dbReference>
<dbReference type="InterPro" id="IPR005225">
    <property type="entry name" value="Small_GTP-bd"/>
</dbReference>
<evidence type="ECO:0000259" key="3">
    <source>
        <dbReference type="Pfam" id="PF01926"/>
    </source>
</evidence>
<dbReference type="InterPro" id="IPR027417">
    <property type="entry name" value="P-loop_NTPase"/>
</dbReference>
<dbReference type="Gene3D" id="3.40.50.11410">
    <property type="match status" value="1"/>
</dbReference>
<dbReference type="PANTHER" id="PTHR42714:SF6">
    <property type="entry name" value="TRANSLATION INITIATION FACTOR IF-2"/>
    <property type="match status" value="1"/>
</dbReference>
<evidence type="ECO:0000259" key="5">
    <source>
        <dbReference type="Pfam" id="PF18133"/>
    </source>
</evidence>
<evidence type="ECO:0000313" key="6">
    <source>
        <dbReference type="EMBL" id="XBX74561.1"/>
    </source>
</evidence>
<dbReference type="CDD" id="cd00880">
    <property type="entry name" value="Era_like"/>
    <property type="match status" value="1"/>
</dbReference>
<keyword evidence="2" id="KW-0342">GTP-binding</keyword>
<dbReference type="GO" id="GO:0005525">
    <property type="term" value="F:GTP binding"/>
    <property type="evidence" value="ECO:0007669"/>
    <property type="project" value="UniProtKB-KW"/>
</dbReference>
<keyword evidence="1" id="KW-0547">Nucleotide-binding</keyword>
<protein>
    <submittedName>
        <fullName evidence="6">[FeFe] hydrogenase H-cluster maturation GTPase HydF</fullName>
    </submittedName>
</protein>
<dbReference type="GO" id="GO:0005737">
    <property type="term" value="C:cytoplasm"/>
    <property type="evidence" value="ECO:0007669"/>
    <property type="project" value="TreeGrafter"/>
</dbReference>
<evidence type="ECO:0000259" key="4">
    <source>
        <dbReference type="Pfam" id="PF18128"/>
    </source>
</evidence>
<name>A0AAU7VKD0_9FIRM</name>
<dbReference type="Pfam" id="PF18128">
    <property type="entry name" value="HydF_dimer"/>
    <property type="match status" value="1"/>
</dbReference>
<dbReference type="InterPro" id="IPR023873">
    <property type="entry name" value="FeFe-hyd_GTPase_HydF"/>
</dbReference>
<organism evidence="6">
    <name type="scientific">Proteinivorax tanatarense</name>
    <dbReference type="NCBI Taxonomy" id="1260629"/>
    <lineage>
        <taxon>Bacteria</taxon>
        <taxon>Bacillati</taxon>
        <taxon>Bacillota</taxon>
        <taxon>Clostridia</taxon>
        <taxon>Eubacteriales</taxon>
        <taxon>Proteinivoracaceae</taxon>
        <taxon>Proteinivorax</taxon>
    </lineage>
</organism>
<dbReference type="GO" id="GO:0002098">
    <property type="term" value="P:tRNA wobble uridine modification"/>
    <property type="evidence" value="ECO:0007669"/>
    <property type="project" value="TreeGrafter"/>
</dbReference>
<dbReference type="AlphaFoldDB" id="A0AAU7VKD0"/>
<sequence length="403" mass="45306">MQNTPRGSKKHIAIYGKTNSGKSTLLNAIIGQEISIVSDIKGTTTDPVIKSMELIPFGPVVFIDTAGLNDDSELGNLRVSKTLKILQRTDFAIYVLDGSDVDLKSYHKAIKKFKKYNIPFLTVVNKIDCVNKDALDAFTQKLDNPLTVSALHQENILRLKEEIINRLQEKETDPPIIGDLIPYGGNVVMVVPIDSEAPKGRLILPQVQVLRDCLDHGIKCHVVRDTELAESLQEIQNIDLVITDSQAFGKVTQIIPEDMNLTSFSVLYARYKGDLQIFIEGLEKLKEMNSESKILISESCTHNHSHEDIGRVKIPNLIRKHIDENIKFDFKMGSDFPENMDSYDLVIHCGSCMLNKKTMTNRIKHCLEKNISITNYGIVLAYFTGAFPRCVEFFNLKSPAKNL</sequence>
<dbReference type="RefSeq" id="WP_350343313.1">
    <property type="nucleotide sequence ID" value="NZ_CP158367.1"/>
</dbReference>
<dbReference type="InterPro" id="IPR006073">
    <property type="entry name" value="GTP-bd"/>
</dbReference>
<dbReference type="Gene3D" id="3.40.50.11420">
    <property type="match status" value="1"/>
</dbReference>
<dbReference type="Pfam" id="PF01926">
    <property type="entry name" value="MMR_HSR1"/>
    <property type="match status" value="1"/>
</dbReference>
<feature type="domain" description="Hydrogen maturase F dimerization" evidence="4">
    <location>
        <begin position="176"/>
        <end position="273"/>
    </location>
</feature>
<dbReference type="InterPro" id="IPR040644">
    <property type="entry name" value="HydF_tetramer"/>
</dbReference>
<reference evidence="6" key="1">
    <citation type="journal article" date="2013" name="Extremophiles">
        <title>Proteinivorax tanatarense gen. nov., sp. nov., an anaerobic, haloalkaliphilic, proteolytic bacterium isolated from a decaying algal bloom, and proposal of Proteinivoraceae fam. nov.</title>
        <authorList>
            <person name="Kevbrin V."/>
            <person name="Boltyanskaya Y."/>
            <person name="Zhilina T."/>
            <person name="Kolganova T."/>
            <person name="Lavrentjeva E."/>
            <person name="Kuznetsov B."/>
        </authorList>
    </citation>
    <scope>NUCLEOTIDE SEQUENCE</scope>
    <source>
        <strain evidence="6">Z-910T</strain>
    </source>
</reference>
<evidence type="ECO:0000256" key="1">
    <source>
        <dbReference type="ARBA" id="ARBA00022741"/>
    </source>
</evidence>
<proteinExistence type="predicted"/>
<gene>
    <name evidence="6" type="primary">hydF</name>
    <name evidence="6" type="ORF">PRVXT_002605</name>
</gene>
<evidence type="ECO:0000256" key="2">
    <source>
        <dbReference type="ARBA" id="ARBA00023134"/>
    </source>
</evidence>
<dbReference type="NCBIfam" id="TIGR00231">
    <property type="entry name" value="small_GTP"/>
    <property type="match status" value="1"/>
</dbReference>
<dbReference type="NCBIfam" id="TIGR03918">
    <property type="entry name" value="GTP_HydF"/>
    <property type="match status" value="1"/>
</dbReference>
<dbReference type="PANTHER" id="PTHR42714">
    <property type="entry name" value="TRNA MODIFICATION GTPASE GTPBP3"/>
    <property type="match status" value="1"/>
</dbReference>
<dbReference type="InterPro" id="IPR041606">
    <property type="entry name" value="HydF_dimer"/>
</dbReference>
<dbReference type="Pfam" id="PF18133">
    <property type="entry name" value="HydF_tetramer"/>
    <property type="match status" value="1"/>
</dbReference>